<protein>
    <submittedName>
        <fullName evidence="2">Uncharacterized protein</fullName>
    </submittedName>
</protein>
<dbReference type="SUPFAM" id="SSF52047">
    <property type="entry name" value="RNI-like"/>
    <property type="match status" value="1"/>
</dbReference>
<dbReference type="InterPro" id="IPR052201">
    <property type="entry name" value="LRR-containing_regulator"/>
</dbReference>
<keyword evidence="3" id="KW-1185">Reference proteome</keyword>
<dbReference type="InterPro" id="IPR032675">
    <property type="entry name" value="LRR_dom_sf"/>
</dbReference>
<proteinExistence type="predicted"/>
<reference evidence="2 3" key="1">
    <citation type="submission" date="2024-01" db="EMBL/GenBank/DDBJ databases">
        <title>The genome of the rayed Mediterranean limpet Patella caerulea (Linnaeus, 1758).</title>
        <authorList>
            <person name="Anh-Thu Weber A."/>
            <person name="Halstead-Nussloch G."/>
        </authorList>
    </citation>
    <scope>NUCLEOTIDE SEQUENCE [LARGE SCALE GENOMIC DNA]</scope>
    <source>
        <strain evidence="2">AATW-2023a</strain>
        <tissue evidence="2">Whole specimen</tissue>
    </source>
</reference>
<organism evidence="2 3">
    <name type="scientific">Patella caerulea</name>
    <name type="common">Rayed Mediterranean limpet</name>
    <dbReference type="NCBI Taxonomy" id="87958"/>
    <lineage>
        <taxon>Eukaryota</taxon>
        <taxon>Metazoa</taxon>
        <taxon>Spiralia</taxon>
        <taxon>Lophotrochozoa</taxon>
        <taxon>Mollusca</taxon>
        <taxon>Gastropoda</taxon>
        <taxon>Patellogastropoda</taxon>
        <taxon>Patelloidea</taxon>
        <taxon>Patellidae</taxon>
        <taxon>Patella</taxon>
    </lineage>
</organism>
<dbReference type="Proteomes" id="UP001347796">
    <property type="component" value="Unassembled WGS sequence"/>
</dbReference>
<evidence type="ECO:0000256" key="1">
    <source>
        <dbReference type="ARBA" id="ARBA00022737"/>
    </source>
</evidence>
<keyword evidence="1" id="KW-0677">Repeat</keyword>
<comment type="caution">
    <text evidence="2">The sequence shown here is derived from an EMBL/GenBank/DDBJ whole genome shotgun (WGS) entry which is preliminary data.</text>
</comment>
<dbReference type="PANTHER" id="PTHR24111:SF3">
    <property type="entry name" value="LEUCINE-RICH REPEAT-CONTAINING PROTEIN 73"/>
    <property type="match status" value="1"/>
</dbReference>
<accession>A0AAN8JT42</accession>
<sequence>MAQQSLQFVGETITENDIKPMCSLLDKNLVKILSWRDCEVSDKDFKKLMRSVAKCQSLLQLALNIGIINSEFRVQLLAQAINRNQSITGLFIHGSIIGNEGMKILCKNILNAGRLATLDVGDCHLGDAAVPHICQLLTPNQEWPGLLDLSMSANTNITHTGWAELSLALATSTLRSLYLDYNKLGDQTAACIVVGVAGCGTLEVIDMEGTSVTQKTAKLILNLVENYAVRLKKVSLSGNKVLKATVEAIKFCLRDMMEETDEAEACDSDLISITTRSSLDCPKQTPVKMVMSSGEMEIGNDTDQTIQDYSLHSEVVEQPDLKASSASVIENEQTSADNKVVEEDEEEFDDDIKEVPVYYTGIPVTF</sequence>
<dbReference type="AlphaFoldDB" id="A0AAN8JT42"/>
<gene>
    <name evidence="2" type="ORF">SNE40_008994</name>
</gene>
<dbReference type="Gene3D" id="3.80.10.10">
    <property type="entry name" value="Ribonuclease Inhibitor"/>
    <property type="match status" value="1"/>
</dbReference>
<dbReference type="PANTHER" id="PTHR24111">
    <property type="entry name" value="LEUCINE-RICH REPEAT-CONTAINING PROTEIN 34"/>
    <property type="match status" value="1"/>
</dbReference>
<dbReference type="SMART" id="SM00368">
    <property type="entry name" value="LRR_RI"/>
    <property type="match status" value="3"/>
</dbReference>
<evidence type="ECO:0000313" key="3">
    <source>
        <dbReference type="Proteomes" id="UP001347796"/>
    </source>
</evidence>
<name>A0AAN8JT42_PATCE</name>
<evidence type="ECO:0000313" key="2">
    <source>
        <dbReference type="EMBL" id="KAK6181055.1"/>
    </source>
</evidence>
<dbReference type="EMBL" id="JAZGQO010000007">
    <property type="protein sequence ID" value="KAK6181055.1"/>
    <property type="molecule type" value="Genomic_DNA"/>
</dbReference>